<dbReference type="SMART" id="SM00408">
    <property type="entry name" value="IGc2"/>
    <property type="match status" value="2"/>
</dbReference>
<evidence type="ECO:0000313" key="5">
    <source>
        <dbReference type="Proteomes" id="UP000243686"/>
    </source>
</evidence>
<dbReference type="AlphaFoldDB" id="A0A1S8WHP3"/>
<dbReference type="InterPro" id="IPR003598">
    <property type="entry name" value="Ig_sub2"/>
</dbReference>
<organism evidence="4 5">
    <name type="scientific">Opisthorchis viverrini</name>
    <name type="common">Southeast Asian liver fluke</name>
    <dbReference type="NCBI Taxonomy" id="6198"/>
    <lineage>
        <taxon>Eukaryota</taxon>
        <taxon>Metazoa</taxon>
        <taxon>Spiralia</taxon>
        <taxon>Lophotrochozoa</taxon>
        <taxon>Platyhelminthes</taxon>
        <taxon>Trematoda</taxon>
        <taxon>Digenea</taxon>
        <taxon>Opisthorchiida</taxon>
        <taxon>Opisthorchiata</taxon>
        <taxon>Opisthorchiidae</taxon>
        <taxon>Opisthorchis</taxon>
    </lineage>
</organism>
<evidence type="ECO:0000259" key="3">
    <source>
        <dbReference type="PROSITE" id="PS50835"/>
    </source>
</evidence>
<feature type="region of interest" description="Disordered" evidence="1">
    <location>
        <begin position="1"/>
        <end position="21"/>
    </location>
</feature>
<dbReference type="InterPro" id="IPR007110">
    <property type="entry name" value="Ig-like_dom"/>
</dbReference>
<evidence type="ECO:0000313" key="4">
    <source>
        <dbReference type="EMBL" id="OON13958.1"/>
    </source>
</evidence>
<feature type="transmembrane region" description="Helical" evidence="2">
    <location>
        <begin position="506"/>
        <end position="529"/>
    </location>
</feature>
<feature type="region of interest" description="Disordered" evidence="1">
    <location>
        <begin position="437"/>
        <end position="458"/>
    </location>
</feature>
<keyword evidence="2" id="KW-0812">Transmembrane</keyword>
<gene>
    <name evidence="4" type="ORF">X801_10257</name>
</gene>
<sequence>MDRYVNLHPVSSSQTRITEDSHRPQAMKMITIHVKLVEFTTTLPLLSLLLLEYLLILGGAETHVPIVANHNNQIRLNIGDHLRLECPVHSTSSGSLTDFGESGTNTIQHDEASGVLYHWRVRDRLDYTLDSDPRYRFSQNRRVLEVTVPLEVADSGTYTCTGVTGFGKREVTFEVHVRDPDSNLLCAPTPRTHQNVKGMSTFYSEILYHLELDSFASQLKQCSINNEQQCLMSSYEFVVYSVCTAPCFLDPLLKQNPVITVEQPVGSTVKLNCEADGTEPIRYRWFMGNTVADWITTSQGARGPILTIDHVGREHTGHYTCQVSNIGGSLNYTYRLVVTELPSATPKIIGTVRNYTFTSDASASLTAQIQCACDEPVIQWLKRVEPGEESTYEQNGARKIPLPNAREAERNEVFVILGSWPGSPAVVEKTISQAIDPASSGISRSPDTTGQHDSSPYYNTKPHAKIPPEQVFTTKLNFQKPLDKEKQAGKYIVMTMNPGFLKGRRVLFYFLIPFGLLFIILGLVAYVFFCRRKGSTRNSLSSSNERCILRTTDLSSQAYHVMLNGKKTSSLQTSSRHSSNSQVTGRQPYALLGIQSPLLQSEIRPAAATNGIGQHNSLSEASTRPAYYAVGAPQGQTTVTPLIGMPNTTNQNSNSDFNNAGNNAYFPVSHTSTQRNLPYPPTVPVTMFGGMVEQQQFFMTPSGPVASNSSGYEGSNGQFHHFQPVHSFSSSSSNQRMNVPIAPSIATEISFDQYSAVSQGQLSSGTLTNHYTAPFNDYSRGHGPEMTDNTGNMQHNFPRA</sequence>
<name>A0A1S8WHP3_OPIVI</name>
<accession>A0A1S8WHP3</accession>
<protein>
    <submittedName>
        <fullName evidence="4">Immunoglobulin domain protein</fullName>
    </submittedName>
</protein>
<dbReference type="Gene3D" id="2.60.40.10">
    <property type="entry name" value="Immunoglobulins"/>
    <property type="match status" value="2"/>
</dbReference>
<dbReference type="InterPro" id="IPR013783">
    <property type="entry name" value="Ig-like_fold"/>
</dbReference>
<keyword evidence="2" id="KW-0472">Membrane</keyword>
<dbReference type="EMBL" id="KV906984">
    <property type="protein sequence ID" value="OON13958.1"/>
    <property type="molecule type" value="Genomic_DNA"/>
</dbReference>
<feature type="compositionally biased region" description="Polar residues" evidence="1">
    <location>
        <begin position="440"/>
        <end position="458"/>
    </location>
</feature>
<evidence type="ECO:0000256" key="2">
    <source>
        <dbReference type="SAM" id="Phobius"/>
    </source>
</evidence>
<dbReference type="SMART" id="SM00409">
    <property type="entry name" value="IG"/>
    <property type="match status" value="2"/>
</dbReference>
<dbReference type="InterPro" id="IPR036179">
    <property type="entry name" value="Ig-like_dom_sf"/>
</dbReference>
<keyword evidence="2" id="KW-1133">Transmembrane helix</keyword>
<proteinExistence type="predicted"/>
<dbReference type="SUPFAM" id="SSF48726">
    <property type="entry name" value="Immunoglobulin"/>
    <property type="match status" value="2"/>
</dbReference>
<evidence type="ECO:0000256" key="1">
    <source>
        <dbReference type="SAM" id="MobiDB-lite"/>
    </source>
</evidence>
<dbReference type="InterPro" id="IPR003599">
    <property type="entry name" value="Ig_sub"/>
</dbReference>
<reference evidence="4 5" key="1">
    <citation type="submission" date="2015-03" db="EMBL/GenBank/DDBJ databases">
        <title>Draft genome of the nematode, Opisthorchis viverrini.</title>
        <authorList>
            <person name="Mitreva M."/>
        </authorList>
    </citation>
    <scope>NUCLEOTIDE SEQUENCE [LARGE SCALE GENOMIC DNA]</scope>
    <source>
        <strain evidence="4">Khon Kaen</strain>
    </source>
</reference>
<keyword evidence="5" id="KW-1185">Reference proteome</keyword>
<dbReference type="PANTHER" id="PTHR19890:SF10">
    <property type="entry name" value="FIBROBLAST GROWTH FACTOR RECEPTOR-LIKE 1"/>
    <property type="match status" value="1"/>
</dbReference>
<feature type="domain" description="Ig-like" evidence="3">
    <location>
        <begin position="251"/>
        <end position="339"/>
    </location>
</feature>
<dbReference type="Pfam" id="PF13927">
    <property type="entry name" value="Ig_3"/>
    <property type="match status" value="1"/>
</dbReference>
<dbReference type="InterPro" id="IPR052615">
    <property type="entry name" value="FGFRL"/>
</dbReference>
<dbReference type="PANTHER" id="PTHR19890">
    <property type="entry name" value="FIBROBLAST GROWTH FACTOR RECEPTOR"/>
    <property type="match status" value="1"/>
</dbReference>
<dbReference type="Proteomes" id="UP000243686">
    <property type="component" value="Unassembled WGS sequence"/>
</dbReference>
<feature type="domain" description="Ig-like" evidence="3">
    <location>
        <begin position="65"/>
        <end position="161"/>
    </location>
</feature>
<dbReference type="PROSITE" id="PS50835">
    <property type="entry name" value="IG_LIKE"/>
    <property type="match status" value="2"/>
</dbReference>